<evidence type="ECO:0000313" key="3">
    <source>
        <dbReference type="EMBL" id="REL34537.1"/>
    </source>
</evidence>
<protein>
    <submittedName>
        <fullName evidence="3">DUF3019 domain-containing protein</fullName>
    </submittedName>
</protein>
<dbReference type="InterPro" id="IPR021559">
    <property type="entry name" value="DUF3019"/>
</dbReference>
<comment type="caution">
    <text evidence="3">The sequence shown here is derived from an EMBL/GenBank/DDBJ whole genome shotgun (WGS) entry which is preliminary data.</text>
</comment>
<dbReference type="EMBL" id="QUOV01000001">
    <property type="protein sequence ID" value="REL34537.1"/>
    <property type="molecule type" value="Genomic_DNA"/>
</dbReference>
<dbReference type="Proteomes" id="UP000256999">
    <property type="component" value="Unassembled WGS sequence"/>
</dbReference>
<dbReference type="RefSeq" id="WP_115999214.1">
    <property type="nucleotide sequence ID" value="NZ_QUOV01000001.1"/>
</dbReference>
<proteinExistence type="predicted"/>
<dbReference type="AlphaFoldDB" id="A0A3E0UD81"/>
<accession>A0A3E0UD81</accession>
<name>A0A3E0UD81_9GAMM</name>
<keyword evidence="2" id="KW-0732">Signal</keyword>
<evidence type="ECO:0000256" key="2">
    <source>
        <dbReference type="SAM" id="SignalP"/>
    </source>
</evidence>
<feature type="region of interest" description="Disordered" evidence="1">
    <location>
        <begin position="40"/>
        <end position="62"/>
    </location>
</feature>
<feature type="signal peptide" evidence="2">
    <location>
        <begin position="1"/>
        <end position="34"/>
    </location>
</feature>
<evidence type="ECO:0000256" key="1">
    <source>
        <dbReference type="SAM" id="MobiDB-lite"/>
    </source>
</evidence>
<evidence type="ECO:0000313" key="4">
    <source>
        <dbReference type="Proteomes" id="UP000256999"/>
    </source>
</evidence>
<reference evidence="3 4" key="1">
    <citation type="submission" date="2018-08" db="EMBL/GenBank/DDBJ databases">
        <title>Thalassotalea euphylliae genome.</title>
        <authorList>
            <person name="Summers S."/>
            <person name="Rice S.A."/>
            <person name="Freckelton M.L."/>
            <person name="Nedved B.T."/>
            <person name="Hadfield M.G."/>
        </authorList>
    </citation>
    <scope>NUCLEOTIDE SEQUENCE [LARGE SCALE GENOMIC DNA]</scope>
    <source>
        <strain evidence="3 4">H2</strain>
    </source>
</reference>
<sequence length="182" mass="20499">MDFLMVRPHRQLLAKLAATIGMLLPMLTISQVQAQAQNNSAPAEPLSQQSSKLANQANQANQANLARHAKSPMLIASPNVCELASGTYLCSMKAALIWEMPQAGHYCLYEQEELEPLKCWKNQWSGSHVMMFESDKPVTYILRSYQSANLLGDAIVQANINVIGTLEQRIRAKRRRRFLRIF</sequence>
<gene>
    <name evidence="3" type="ORF">DXX92_03740</name>
</gene>
<dbReference type="Pfam" id="PF11456">
    <property type="entry name" value="DUF3019"/>
    <property type="match status" value="1"/>
</dbReference>
<dbReference type="OrthoDB" id="5772660at2"/>
<organism evidence="3 4">
    <name type="scientific">Thalassotalea euphylliae</name>
    <dbReference type="NCBI Taxonomy" id="1655234"/>
    <lineage>
        <taxon>Bacteria</taxon>
        <taxon>Pseudomonadati</taxon>
        <taxon>Pseudomonadota</taxon>
        <taxon>Gammaproteobacteria</taxon>
        <taxon>Alteromonadales</taxon>
        <taxon>Colwelliaceae</taxon>
        <taxon>Thalassotalea</taxon>
    </lineage>
</organism>
<feature type="chain" id="PRO_5017794045" evidence="2">
    <location>
        <begin position="35"/>
        <end position="182"/>
    </location>
</feature>